<dbReference type="EC" id="3.4.-.-" evidence="4"/>
<keyword evidence="4" id="KW-0482">Metalloprotease</keyword>
<dbReference type="PANTHER" id="PTHR43421:SF1">
    <property type="entry name" value="METALLOPROTEASE PMBA"/>
    <property type="match status" value="1"/>
</dbReference>
<feature type="domain" description="Metalloprotease TldD/E N-terminal" evidence="1">
    <location>
        <begin position="29"/>
        <end position="86"/>
    </location>
</feature>
<evidence type="ECO:0000313" key="4">
    <source>
        <dbReference type="EMBL" id="KAA6324459.1"/>
    </source>
</evidence>
<evidence type="ECO:0000259" key="2">
    <source>
        <dbReference type="Pfam" id="PF19289"/>
    </source>
</evidence>
<dbReference type="InterPro" id="IPR036059">
    <property type="entry name" value="TldD/PmbA_sf"/>
</dbReference>
<dbReference type="EMBL" id="SNRY01002567">
    <property type="protein sequence ID" value="KAA6324459.1"/>
    <property type="molecule type" value="Genomic_DNA"/>
</dbReference>
<dbReference type="GO" id="GO:0008237">
    <property type="term" value="F:metallopeptidase activity"/>
    <property type="evidence" value="ECO:0007669"/>
    <property type="project" value="UniProtKB-KW"/>
</dbReference>
<dbReference type="InterPro" id="IPR002510">
    <property type="entry name" value="Metalloprtase-TldD/E_N"/>
</dbReference>
<dbReference type="GO" id="GO:0005829">
    <property type="term" value="C:cytosol"/>
    <property type="evidence" value="ECO:0007669"/>
    <property type="project" value="TreeGrafter"/>
</dbReference>
<keyword evidence="4" id="KW-0645">Protease</keyword>
<name>A0A5J4QTB1_9ZZZZ</name>
<evidence type="ECO:0000259" key="1">
    <source>
        <dbReference type="Pfam" id="PF01523"/>
    </source>
</evidence>
<dbReference type="Pfam" id="PF19289">
    <property type="entry name" value="PmbA_TldD_3rd"/>
    <property type="match status" value="1"/>
</dbReference>
<gene>
    <name evidence="4" type="ORF">EZS27_026214</name>
</gene>
<dbReference type="InterPro" id="IPR047657">
    <property type="entry name" value="PmbA"/>
</dbReference>
<comment type="caution">
    <text evidence="4">The sequence shown here is derived from an EMBL/GenBank/DDBJ whole genome shotgun (WGS) entry which is preliminary data.</text>
</comment>
<feature type="domain" description="Metalloprotease TldD/E C-terminal" evidence="2">
    <location>
        <begin position="232"/>
        <end position="438"/>
    </location>
</feature>
<evidence type="ECO:0000259" key="3">
    <source>
        <dbReference type="Pfam" id="PF19290"/>
    </source>
</evidence>
<reference evidence="4" key="1">
    <citation type="submission" date="2019-03" db="EMBL/GenBank/DDBJ databases">
        <title>Single cell metagenomics reveals metabolic interactions within the superorganism composed of flagellate Streblomastix strix and complex community of Bacteroidetes bacteria on its surface.</title>
        <authorList>
            <person name="Treitli S.C."/>
            <person name="Kolisko M."/>
            <person name="Husnik F."/>
            <person name="Keeling P."/>
            <person name="Hampl V."/>
        </authorList>
    </citation>
    <scope>NUCLEOTIDE SEQUENCE</scope>
    <source>
        <strain evidence="4">STM</strain>
    </source>
</reference>
<keyword evidence="4" id="KW-0378">Hydrolase</keyword>
<dbReference type="PANTHER" id="PTHR43421">
    <property type="entry name" value="METALLOPROTEASE PMBA"/>
    <property type="match status" value="1"/>
</dbReference>
<dbReference type="Pfam" id="PF19290">
    <property type="entry name" value="PmbA_TldD_2nd"/>
    <property type="match status" value="1"/>
</dbReference>
<dbReference type="SUPFAM" id="SSF111283">
    <property type="entry name" value="Putative modulator of DNA gyrase, PmbA/TldD"/>
    <property type="match status" value="1"/>
</dbReference>
<feature type="domain" description="Metalloprotease TldD/E central" evidence="3">
    <location>
        <begin position="121"/>
        <end position="225"/>
    </location>
</feature>
<proteinExistence type="predicted"/>
<dbReference type="InterPro" id="IPR035068">
    <property type="entry name" value="TldD/PmbA_N"/>
</dbReference>
<dbReference type="Gene3D" id="3.30.2290.10">
    <property type="entry name" value="PmbA/TldD superfamily"/>
    <property type="match status" value="1"/>
</dbReference>
<protein>
    <submittedName>
        <fullName evidence="4">Metalloprotease PmbA</fullName>
        <ecNumber evidence="4">3.4.-.-</ecNumber>
    </submittedName>
</protein>
<organism evidence="4">
    <name type="scientific">termite gut metagenome</name>
    <dbReference type="NCBI Taxonomy" id="433724"/>
    <lineage>
        <taxon>unclassified sequences</taxon>
        <taxon>metagenomes</taxon>
        <taxon>organismal metagenomes</taxon>
    </lineage>
</organism>
<sequence>MIGDSNKQLAQQVMDFALKNGCQAARVTLYSGSNTSFEWRDGKIDKLQQASENELSISLYVNGRYGNYSTNRLERREVEAFIRNGIDATRYLVADEARTLPDPQRYYQGGKPDLQLFDATLATISPDDKAALAKIAGEEALGKDNRIVSVQSSYDDGMAFNYCLTSNGFEGETGKSWCSLSVSVSIKGEGDARPSDYWYDSSLYFDKLIKEGIGKKALERVFRKLGQRKVHSGKYTLVVDSMNSGRLLSPMVGALSGAALQQKNSFLLDQLHQKTGSNRFTLTDNPHIPQASGARYFDQEGVATQPRSIFENGVLNTYFIDTYHAKKLNIAPTIGSPSILTLQTGVKELEGLIAGVDKGILVTGFNGGNCNSSTGDFSYGMEGFLIEKGELTIPVSEMNLTGNMFTLWRSLVETGNDPRLSSSWRIPSLVFEGVDFNGM</sequence>
<accession>A0A5J4QTB1</accession>
<dbReference type="AlphaFoldDB" id="A0A5J4QTB1"/>
<dbReference type="InterPro" id="IPR045569">
    <property type="entry name" value="Metalloprtase-TldD/E_C"/>
</dbReference>
<dbReference type="InterPro" id="IPR045570">
    <property type="entry name" value="Metalloprtase-TldD/E_cen_dom"/>
</dbReference>
<dbReference type="Pfam" id="PF01523">
    <property type="entry name" value="PmbA_TldD_1st"/>
    <property type="match status" value="1"/>
</dbReference>
<dbReference type="GO" id="GO:0006508">
    <property type="term" value="P:proteolysis"/>
    <property type="evidence" value="ECO:0007669"/>
    <property type="project" value="UniProtKB-KW"/>
</dbReference>